<evidence type="ECO:0000256" key="1">
    <source>
        <dbReference type="SAM" id="MobiDB-lite"/>
    </source>
</evidence>
<name>A0A7S3QL32_DUNTE</name>
<protein>
    <submittedName>
        <fullName evidence="2">Uncharacterized protein</fullName>
    </submittedName>
</protein>
<reference evidence="2" key="1">
    <citation type="submission" date="2021-01" db="EMBL/GenBank/DDBJ databases">
        <authorList>
            <person name="Corre E."/>
            <person name="Pelletier E."/>
            <person name="Niang G."/>
            <person name="Scheremetjew M."/>
            <person name="Finn R."/>
            <person name="Kale V."/>
            <person name="Holt S."/>
            <person name="Cochrane G."/>
            <person name="Meng A."/>
            <person name="Brown T."/>
            <person name="Cohen L."/>
        </authorList>
    </citation>
    <scope>NUCLEOTIDE SEQUENCE</scope>
    <source>
        <strain evidence="2">CCMP1320</strain>
    </source>
</reference>
<proteinExistence type="predicted"/>
<sequence>MQPKKEPATKEVMKEATRPQVPAKNVIASLVSYFIPKSGPLDDESHDRAVRRRQLIEASTFLPSRCKLARRLPLQHGPRPLIQLYTGVTRYNVTSILINEKCQFAFDRYWNVAHAVTEFLGSNLGRLPRPDHLVSTVCVPGCVQLIAWVTSQQDDPGAHLYSGSPSAITTASAVSLPASALDMEQLCAALAQVAPGLPAHSVQLQFGLPSRFAPLPLPAPSHSRSTAAVDIVEILPPCLDHEKVSRETQEMLLHIVCTLHEEMQPLRILLVGQHGELLLEEDIHVKIQEESQVLRLHLPVMPSCALTGDRGVSTLRLLIVPALSGPVPCGFGQAEGEVQPAPSAGQGQPTSSTDGMQHQEHIPSGQGIPQDVLQRQHEEWFKGGGPTPHLTAVSSPVHCTLVYASATLLVAPSVISQELQHLWQELLRAAHEENQAALQAIQEADGGGLPEPILQAAVQAGAVQPPTAAPETPASPDTGEGREPGPPPLPQSSPLSQTLEAHFPGAVAAAATSPSAAASGTTEAAAINEELQGTAPNQPVLHALVSPSLGQPKPGVMPPLPPVKESFTLGGWEDLTVPDAERLSLKATKASAVPSSQEARTVPAVLEPVAEIEVPVTAATWTYHYQQLLHDLAIVHAPGTKQQQPREIQDPNLHPVPGSFSSAGLESPALLDESEKHLLDYCHANAHLLPATLKLLSEERHPPHGWNVQPGRVMCSTNEKAS</sequence>
<accession>A0A7S3QL32</accession>
<feature type="compositionally biased region" description="Polar residues" evidence="1">
    <location>
        <begin position="345"/>
        <end position="356"/>
    </location>
</feature>
<feature type="region of interest" description="Disordered" evidence="1">
    <location>
        <begin position="331"/>
        <end position="367"/>
    </location>
</feature>
<gene>
    <name evidence="2" type="ORF">DTER00134_LOCUS1263</name>
</gene>
<evidence type="ECO:0000313" key="2">
    <source>
        <dbReference type="EMBL" id="CAE0486224.1"/>
    </source>
</evidence>
<feature type="region of interest" description="Disordered" evidence="1">
    <location>
        <begin position="461"/>
        <end position="496"/>
    </location>
</feature>
<dbReference type="AlphaFoldDB" id="A0A7S3QL32"/>
<feature type="compositionally biased region" description="Low complexity" evidence="1">
    <location>
        <begin position="461"/>
        <end position="478"/>
    </location>
</feature>
<organism evidence="2">
    <name type="scientific">Dunaliella tertiolecta</name>
    <name type="common">Green alga</name>
    <dbReference type="NCBI Taxonomy" id="3047"/>
    <lineage>
        <taxon>Eukaryota</taxon>
        <taxon>Viridiplantae</taxon>
        <taxon>Chlorophyta</taxon>
        <taxon>core chlorophytes</taxon>
        <taxon>Chlorophyceae</taxon>
        <taxon>CS clade</taxon>
        <taxon>Chlamydomonadales</taxon>
        <taxon>Dunaliellaceae</taxon>
        <taxon>Dunaliella</taxon>
    </lineage>
</organism>
<dbReference type="EMBL" id="HBIP01002946">
    <property type="protein sequence ID" value="CAE0486224.1"/>
    <property type="molecule type" value="Transcribed_RNA"/>
</dbReference>